<organism evidence="2 3">
    <name type="scientific">Orbilia oligospora</name>
    <name type="common">Nematode-trapping fungus</name>
    <name type="synonym">Arthrobotrys oligospora</name>
    <dbReference type="NCBI Taxonomy" id="2813651"/>
    <lineage>
        <taxon>Eukaryota</taxon>
        <taxon>Fungi</taxon>
        <taxon>Dikarya</taxon>
        <taxon>Ascomycota</taxon>
        <taxon>Pezizomycotina</taxon>
        <taxon>Orbiliomycetes</taxon>
        <taxon>Orbiliales</taxon>
        <taxon>Orbiliaceae</taxon>
        <taxon>Orbilia</taxon>
    </lineage>
</organism>
<feature type="compositionally biased region" description="Polar residues" evidence="1">
    <location>
        <begin position="40"/>
        <end position="50"/>
    </location>
</feature>
<feature type="region of interest" description="Disordered" evidence="1">
    <location>
        <begin position="1"/>
        <end position="24"/>
    </location>
</feature>
<feature type="compositionally biased region" description="Polar residues" evidence="1">
    <location>
        <begin position="122"/>
        <end position="142"/>
    </location>
</feature>
<dbReference type="EMBL" id="WIQW01000002">
    <property type="protein sequence ID" value="KAF3112843.1"/>
    <property type="molecule type" value="Genomic_DNA"/>
</dbReference>
<feature type="compositionally biased region" description="Basic and acidic residues" evidence="1">
    <location>
        <begin position="12"/>
        <end position="24"/>
    </location>
</feature>
<protein>
    <submittedName>
        <fullName evidence="2">Uncharacterized protein</fullName>
    </submittedName>
</protein>
<feature type="region of interest" description="Disordered" evidence="1">
    <location>
        <begin position="40"/>
        <end position="104"/>
    </location>
</feature>
<gene>
    <name evidence="2" type="ORF">TWF102_004237</name>
</gene>
<evidence type="ECO:0000313" key="3">
    <source>
        <dbReference type="Proteomes" id="UP000475325"/>
    </source>
</evidence>
<feature type="compositionally biased region" description="Basic and acidic residues" evidence="1">
    <location>
        <begin position="152"/>
        <end position="171"/>
    </location>
</feature>
<feature type="region of interest" description="Disordered" evidence="1">
    <location>
        <begin position="122"/>
        <end position="171"/>
    </location>
</feature>
<name>A0A7C8JDG9_ORBOL</name>
<reference evidence="2 3" key="1">
    <citation type="submission" date="2019-06" db="EMBL/GenBank/DDBJ databases">
        <authorList>
            <person name="Palmer J.M."/>
        </authorList>
    </citation>
    <scope>NUCLEOTIDE SEQUENCE [LARGE SCALE GENOMIC DNA]</scope>
    <source>
        <strain evidence="2 3">TWF102</strain>
    </source>
</reference>
<comment type="caution">
    <text evidence="2">The sequence shown here is derived from an EMBL/GenBank/DDBJ whole genome shotgun (WGS) entry which is preliminary data.</text>
</comment>
<proteinExistence type="predicted"/>
<dbReference type="AlphaFoldDB" id="A0A7C8JDG9"/>
<accession>A0A7C8JDG9</accession>
<dbReference type="Proteomes" id="UP000475325">
    <property type="component" value="Unassembled WGS sequence"/>
</dbReference>
<evidence type="ECO:0000313" key="2">
    <source>
        <dbReference type="EMBL" id="KAF3112843.1"/>
    </source>
</evidence>
<sequence>MTFANKAANLPDCEKQARKRASHLEEDARCMQREVDMANLQQDQDSNLSDGSFVEGEIQPVQEGTVAGSGEGRRAGESREGDDGEGEKGLEESAIAIDQNPSRGYIGNTLHKNAILEKSLAASRQASELAASSNRGRTSSNGLRGMQMPMHAEARGGNEGKKREKNCMKLT</sequence>
<feature type="compositionally biased region" description="Basic and acidic residues" evidence="1">
    <location>
        <begin position="71"/>
        <end position="91"/>
    </location>
</feature>
<evidence type="ECO:0000256" key="1">
    <source>
        <dbReference type="SAM" id="MobiDB-lite"/>
    </source>
</evidence>